<accession>A0A2W2D8S2</accession>
<dbReference type="AlphaFoldDB" id="A0A2W2D8S2"/>
<gene>
    <name evidence="2" type="ORF">C1I93_24515</name>
</gene>
<keyword evidence="1" id="KW-0812">Transmembrane</keyword>
<reference evidence="2 3" key="1">
    <citation type="submission" date="2018-01" db="EMBL/GenBank/DDBJ databases">
        <title>Draft genome sequence of Jishengella endophytica.</title>
        <authorList>
            <person name="Sahin N."/>
            <person name="Ay H."/>
            <person name="Saygin H."/>
        </authorList>
    </citation>
    <scope>NUCLEOTIDE SEQUENCE [LARGE SCALE GENOMIC DNA]</scope>
    <source>
        <strain evidence="2 3">DSM 45430</strain>
    </source>
</reference>
<feature type="transmembrane region" description="Helical" evidence="1">
    <location>
        <begin position="228"/>
        <end position="249"/>
    </location>
</feature>
<comment type="caution">
    <text evidence="2">The sequence shown here is derived from an EMBL/GenBank/DDBJ whole genome shotgun (WGS) entry which is preliminary data.</text>
</comment>
<evidence type="ECO:0000313" key="2">
    <source>
        <dbReference type="EMBL" id="PZF88903.1"/>
    </source>
</evidence>
<keyword evidence="1" id="KW-1133">Transmembrane helix</keyword>
<feature type="transmembrane region" description="Helical" evidence="1">
    <location>
        <begin position="25"/>
        <end position="45"/>
    </location>
</feature>
<feature type="transmembrane region" description="Helical" evidence="1">
    <location>
        <begin position="85"/>
        <end position="105"/>
    </location>
</feature>
<keyword evidence="3" id="KW-1185">Reference proteome</keyword>
<feature type="transmembrane region" description="Helical" evidence="1">
    <location>
        <begin position="125"/>
        <end position="151"/>
    </location>
</feature>
<sequence length="256" mass="25961">MLVAGGLLGLFAFVGDELPGVAGTIILTLTSTGFAWGGAALLAGYHTASRATSDRAAVGRAVTDRATVGRAVTDRATVGRARRHAAAPVSATVLLLVATTVYYGLIVAHGRRWRLGELEDGSSSALVGLASVGRAAAFWLAASVAAGIVLGHLGAVVRRGSRVPASIAAGVALGLFAGQGLEFLLGVRVWGALDAFFLGQILSAATGVLLSTAGLPLLLALRRAPKSWPLFVTTSILAAAAGVLLWRLLHALTVAI</sequence>
<evidence type="ECO:0000313" key="3">
    <source>
        <dbReference type="Proteomes" id="UP000248627"/>
    </source>
</evidence>
<dbReference type="EMBL" id="POTX01000225">
    <property type="protein sequence ID" value="PZF88903.1"/>
    <property type="molecule type" value="Genomic_DNA"/>
</dbReference>
<name>A0A2W2D8S2_9ACTN</name>
<feature type="transmembrane region" description="Helical" evidence="1">
    <location>
        <begin position="163"/>
        <end position="185"/>
    </location>
</feature>
<protein>
    <submittedName>
        <fullName evidence="2">Uncharacterized protein</fullName>
    </submittedName>
</protein>
<organism evidence="2 3">
    <name type="scientific">Micromonospora endophytica</name>
    <dbReference type="NCBI Taxonomy" id="515350"/>
    <lineage>
        <taxon>Bacteria</taxon>
        <taxon>Bacillati</taxon>
        <taxon>Actinomycetota</taxon>
        <taxon>Actinomycetes</taxon>
        <taxon>Micromonosporales</taxon>
        <taxon>Micromonosporaceae</taxon>
        <taxon>Micromonospora</taxon>
    </lineage>
</organism>
<keyword evidence="1" id="KW-0472">Membrane</keyword>
<dbReference type="Proteomes" id="UP000248627">
    <property type="component" value="Unassembled WGS sequence"/>
</dbReference>
<evidence type="ECO:0000256" key="1">
    <source>
        <dbReference type="SAM" id="Phobius"/>
    </source>
</evidence>
<feature type="transmembrane region" description="Helical" evidence="1">
    <location>
        <begin position="197"/>
        <end position="221"/>
    </location>
</feature>
<proteinExistence type="predicted"/>